<sequence length="399" mass="44782">MTLTCGLAQANTQIELQTYHAFPASNEQQHSTNGTSTSAVRCIFEHLQMKPVIHVVTWRHALAALTRGQTPGIFALEPNEKLAQIGTPSFPILLQKWMWFHTVPLSELPNKARVAVLADSNEQRWLEQQSFPLTLEVQADSLSQMINLVQAGRVDAFLADYAQTVQHLKQTFTPTGKLSHSFARYAPMHLYFSNHYLERYPELLGQFNSKIEHCIGDGFQLSEFEQTILADKFSDLFTTLTQDPHLLSAVKNSEQELHIGHLDVATLDQMWLQSENEDLALRIINSKSSQRLRSLTSLSDELITEAIVSNQRGLGVGITRLTTDFWQGDEAKFINPSNAPEQLHLSDIDYDSSTRSFLVHASKAMLDPESGEFIGSITLGINISALLEKQAVFLFPAYQ</sequence>
<reference evidence="2" key="1">
    <citation type="journal article" date="2019" name="Int. J. Syst. Evol. Microbiol.">
        <title>The Global Catalogue of Microorganisms (GCM) 10K type strain sequencing project: providing services to taxonomists for standard genome sequencing and annotation.</title>
        <authorList>
            <consortium name="The Broad Institute Genomics Platform"/>
            <consortium name="The Broad Institute Genome Sequencing Center for Infectious Disease"/>
            <person name="Wu L."/>
            <person name="Ma J."/>
        </authorList>
    </citation>
    <scope>NUCLEOTIDE SEQUENCE [LARGE SCALE GENOMIC DNA]</scope>
    <source>
        <strain evidence="2">CGMCC 1.10992</strain>
    </source>
</reference>
<evidence type="ECO:0000313" key="1">
    <source>
        <dbReference type="EMBL" id="MFD2096507.1"/>
    </source>
</evidence>
<proteinExistence type="predicted"/>
<name>A0ABW4XMN9_9GAMM</name>
<keyword evidence="2" id="KW-1185">Reference proteome</keyword>
<protein>
    <submittedName>
        <fullName evidence="1">Transporter substrate-binding domain-containing protein</fullName>
    </submittedName>
</protein>
<organism evidence="1 2">
    <name type="scientific">Corallincola platygyrae</name>
    <dbReference type="NCBI Taxonomy" id="1193278"/>
    <lineage>
        <taxon>Bacteria</taxon>
        <taxon>Pseudomonadati</taxon>
        <taxon>Pseudomonadota</taxon>
        <taxon>Gammaproteobacteria</taxon>
        <taxon>Alteromonadales</taxon>
        <taxon>Psychromonadaceae</taxon>
        <taxon>Corallincola</taxon>
    </lineage>
</organism>
<dbReference type="SUPFAM" id="SSF53850">
    <property type="entry name" value="Periplasmic binding protein-like II"/>
    <property type="match status" value="1"/>
</dbReference>
<evidence type="ECO:0000313" key="2">
    <source>
        <dbReference type="Proteomes" id="UP001597380"/>
    </source>
</evidence>
<dbReference type="Proteomes" id="UP001597380">
    <property type="component" value="Unassembled WGS sequence"/>
</dbReference>
<accession>A0ABW4XMN9</accession>
<comment type="caution">
    <text evidence="1">The sequence shown here is derived from an EMBL/GenBank/DDBJ whole genome shotgun (WGS) entry which is preliminary data.</text>
</comment>
<dbReference type="RefSeq" id="WP_345339108.1">
    <property type="nucleotide sequence ID" value="NZ_BAABLI010000008.1"/>
</dbReference>
<dbReference type="EMBL" id="JBHUHT010000012">
    <property type="protein sequence ID" value="MFD2096507.1"/>
    <property type="molecule type" value="Genomic_DNA"/>
</dbReference>
<dbReference type="Gene3D" id="3.40.190.10">
    <property type="entry name" value="Periplasmic binding protein-like II"/>
    <property type="match status" value="2"/>
</dbReference>
<gene>
    <name evidence="1" type="ORF">ACFSJ3_10965</name>
</gene>